<dbReference type="InterPro" id="IPR015000">
    <property type="entry name" value="EipB-like"/>
</dbReference>
<evidence type="ECO:0000256" key="1">
    <source>
        <dbReference type="SAM" id="MobiDB-lite"/>
    </source>
</evidence>
<proteinExistence type="predicted"/>
<evidence type="ECO:0000313" key="4">
    <source>
        <dbReference type="Proteomes" id="UP000282957"/>
    </source>
</evidence>
<dbReference type="OrthoDB" id="9815514at2"/>
<keyword evidence="4" id="KW-1185">Reference proteome</keyword>
<feature type="signal peptide" evidence="2">
    <location>
        <begin position="1"/>
        <end position="22"/>
    </location>
</feature>
<gene>
    <name evidence="3" type="ORF">EOD42_03685</name>
</gene>
<sequence>MRRILLAGIAAVSLAWALPATAAEPQEGAGAMLAHRAAYRLNLDRVRDQGGVQRAEGAMVFEIQDACEGWTTRQRFTLVVTDRDGNRIETSSDYSTFEAKDGSRLRFSLTQMTEGAVTQRISGEATRNPDGTGRVTYQDPAPNETQLPRGTLFPMMHTIRALATARAGQRILAAPLMDGTDEDGAQETSTFMIGAMQEPQANPRFPAMAGQAAQRMRISFFEPGSQAGAGTPNYEVALRYYANGVADDVHMDFGEFSVAGELLELAPTPGGC</sequence>
<evidence type="ECO:0000256" key="2">
    <source>
        <dbReference type="SAM" id="SignalP"/>
    </source>
</evidence>
<evidence type="ECO:0000313" key="3">
    <source>
        <dbReference type="EMBL" id="RVT99212.1"/>
    </source>
</evidence>
<dbReference type="AlphaFoldDB" id="A0A437MNK7"/>
<dbReference type="Proteomes" id="UP000282957">
    <property type="component" value="Unassembled WGS sequence"/>
</dbReference>
<feature type="region of interest" description="Disordered" evidence="1">
    <location>
        <begin position="123"/>
        <end position="148"/>
    </location>
</feature>
<accession>A0A437MNK7</accession>
<dbReference type="Pfam" id="PF08904">
    <property type="entry name" value="EipB_like"/>
    <property type="match status" value="1"/>
</dbReference>
<dbReference type="EMBL" id="SACL01000001">
    <property type="protein sequence ID" value="RVT99212.1"/>
    <property type="molecule type" value="Genomic_DNA"/>
</dbReference>
<reference evidence="3 4" key="1">
    <citation type="submission" date="2019-01" db="EMBL/GenBank/DDBJ databases">
        <authorList>
            <person name="Chen W.-M."/>
        </authorList>
    </citation>
    <scope>NUCLEOTIDE SEQUENCE [LARGE SCALE GENOMIC DNA]</scope>
    <source>
        <strain evidence="3 4">CCP-6</strain>
    </source>
</reference>
<dbReference type="RefSeq" id="WP_127785997.1">
    <property type="nucleotide sequence ID" value="NZ_SACL01000001.1"/>
</dbReference>
<feature type="chain" id="PRO_5019334016" evidence="2">
    <location>
        <begin position="23"/>
        <end position="272"/>
    </location>
</feature>
<protein>
    <submittedName>
        <fullName evidence="3">DUF1849 family protein</fullName>
    </submittedName>
</protein>
<keyword evidence="2" id="KW-0732">Signal</keyword>
<organism evidence="3 4">
    <name type="scientific">Rhodovarius crocodyli</name>
    <dbReference type="NCBI Taxonomy" id="1979269"/>
    <lineage>
        <taxon>Bacteria</taxon>
        <taxon>Pseudomonadati</taxon>
        <taxon>Pseudomonadota</taxon>
        <taxon>Alphaproteobacteria</taxon>
        <taxon>Acetobacterales</taxon>
        <taxon>Roseomonadaceae</taxon>
        <taxon>Rhodovarius</taxon>
    </lineage>
</organism>
<comment type="caution">
    <text evidence="3">The sequence shown here is derived from an EMBL/GenBank/DDBJ whole genome shotgun (WGS) entry which is preliminary data.</text>
</comment>
<name>A0A437MNK7_9PROT</name>